<accession>A0A0F5YIS9</accession>
<name>A0A0F5YIS9_9CYAN</name>
<organism evidence="1 2">
    <name type="scientific">Limnoraphis robusta CS-951</name>
    <dbReference type="NCBI Taxonomy" id="1637645"/>
    <lineage>
        <taxon>Bacteria</taxon>
        <taxon>Bacillati</taxon>
        <taxon>Cyanobacteriota</taxon>
        <taxon>Cyanophyceae</taxon>
        <taxon>Oscillatoriophycideae</taxon>
        <taxon>Oscillatoriales</taxon>
        <taxon>Sirenicapillariaceae</taxon>
        <taxon>Limnoraphis</taxon>
    </lineage>
</organism>
<sequence length="437" mass="50547">MGDFNIPVPPRIGRGDSLSIPSKRKICNLPESSPATIVLPSGATVQQNKSLSPVKLTISSPVWRFQTFSVLSSEAEITQPFDMAFMIYSSLLTYKVKNMDLRPGQHLNLRYKNRQFEAIIINPHAFGKNKPSIGLNFGMSEKYAGITYDKLAKWTRQTRDKNPDDFNTIDIVHYFELPSNKKRFAVYHLPFDEDYNKRGYGNLTNSYHKVIEVSEFFDFTLELLTERGLPRGTQEKIKDFVKWFATEGFYAQAYTVIQGVYTKADSEALHQWLEARLRNKHERLPYARFIAELRESPAYWTDYTYIKLFGKLASEMRLEWQTIDGTPRIARNHIPEALGLEAVGYVERMTTELYTGDLQEAHDISINAAKRKFKLPEPEDVNVERLFESKTRKLNPQQIQQITNDYARGISARELAERFEVTVPAINYHCKNMKRTI</sequence>
<evidence type="ECO:0000313" key="1">
    <source>
        <dbReference type="EMBL" id="KKD38801.1"/>
    </source>
</evidence>
<comment type="caution">
    <text evidence="1">The sequence shown here is derived from an EMBL/GenBank/DDBJ whole genome shotgun (WGS) entry which is preliminary data.</text>
</comment>
<dbReference type="OrthoDB" id="526550at2"/>
<dbReference type="AlphaFoldDB" id="A0A0F5YIS9"/>
<protein>
    <submittedName>
        <fullName evidence="1">Uncharacterized protein</fullName>
    </submittedName>
</protein>
<dbReference type="Proteomes" id="UP000033607">
    <property type="component" value="Unassembled WGS sequence"/>
</dbReference>
<gene>
    <name evidence="1" type="ORF">WN50_06730</name>
</gene>
<proteinExistence type="predicted"/>
<evidence type="ECO:0000313" key="2">
    <source>
        <dbReference type="Proteomes" id="UP000033607"/>
    </source>
</evidence>
<reference evidence="1 2" key="1">
    <citation type="submission" date="2015-06" db="EMBL/GenBank/DDBJ databases">
        <title>Draft genome assembly of filamentous brackish cyanobacterium Limnoraphis robusta strain CS-951.</title>
        <authorList>
            <person name="Willis A."/>
            <person name="Parks M."/>
            <person name="Burford M.A."/>
        </authorList>
    </citation>
    <scope>NUCLEOTIDE SEQUENCE [LARGE SCALE GENOMIC DNA]</scope>
    <source>
        <strain evidence="1 2">CS-951</strain>
    </source>
</reference>
<dbReference type="EMBL" id="LATL02000123">
    <property type="protein sequence ID" value="KKD38801.1"/>
    <property type="molecule type" value="Genomic_DNA"/>
</dbReference>